<accession>A0A7I8VYT3</accession>
<reference evidence="2 3" key="1">
    <citation type="submission" date="2020-08" db="EMBL/GenBank/DDBJ databases">
        <authorList>
            <person name="Hejnol A."/>
        </authorList>
    </citation>
    <scope>NUCLEOTIDE SEQUENCE [LARGE SCALE GENOMIC DNA]</scope>
</reference>
<evidence type="ECO:0000313" key="2">
    <source>
        <dbReference type="EMBL" id="CAD5121417.1"/>
    </source>
</evidence>
<gene>
    <name evidence="2" type="ORF">DGYR_LOCUS9375</name>
</gene>
<feature type="region of interest" description="Disordered" evidence="1">
    <location>
        <begin position="93"/>
        <end position="115"/>
    </location>
</feature>
<evidence type="ECO:0000256" key="1">
    <source>
        <dbReference type="SAM" id="MobiDB-lite"/>
    </source>
</evidence>
<keyword evidence="3" id="KW-1185">Reference proteome</keyword>
<dbReference type="Proteomes" id="UP000549394">
    <property type="component" value="Unassembled WGS sequence"/>
</dbReference>
<dbReference type="EMBL" id="CAJFCJ010000014">
    <property type="protein sequence ID" value="CAD5121417.1"/>
    <property type="molecule type" value="Genomic_DNA"/>
</dbReference>
<proteinExistence type="predicted"/>
<organism evidence="2 3">
    <name type="scientific">Dimorphilus gyrociliatus</name>
    <dbReference type="NCBI Taxonomy" id="2664684"/>
    <lineage>
        <taxon>Eukaryota</taxon>
        <taxon>Metazoa</taxon>
        <taxon>Spiralia</taxon>
        <taxon>Lophotrochozoa</taxon>
        <taxon>Annelida</taxon>
        <taxon>Polychaeta</taxon>
        <taxon>Polychaeta incertae sedis</taxon>
        <taxon>Dinophilidae</taxon>
        <taxon>Dimorphilus</taxon>
    </lineage>
</organism>
<comment type="caution">
    <text evidence="2">The sequence shown here is derived from an EMBL/GenBank/DDBJ whole genome shotgun (WGS) entry which is preliminary data.</text>
</comment>
<sequence length="124" mass="14472">MGNAQFRDTRSHSLCIVTAKHFFASRYFHVMEHPVPFESVKREYHPPDFTSCQYATRPNPCAHCSPNYQPSILYSILTGNATKVGYDCNNQIATQQQQQQQQHHHQQQPYLNNYTPYYGHENLP</sequence>
<protein>
    <submittedName>
        <fullName evidence="2">DgyrCDS9937</fullName>
    </submittedName>
</protein>
<name>A0A7I8VYT3_9ANNE</name>
<evidence type="ECO:0000313" key="3">
    <source>
        <dbReference type="Proteomes" id="UP000549394"/>
    </source>
</evidence>
<dbReference type="AlphaFoldDB" id="A0A7I8VYT3"/>